<reference evidence="1" key="1">
    <citation type="journal article" date="2014" name="Front. Microbiol.">
        <title>High frequency of phylogenetically diverse reductive dehalogenase-homologous genes in deep subseafloor sedimentary metagenomes.</title>
        <authorList>
            <person name="Kawai M."/>
            <person name="Futagami T."/>
            <person name="Toyoda A."/>
            <person name="Takaki Y."/>
            <person name="Nishi S."/>
            <person name="Hori S."/>
            <person name="Arai W."/>
            <person name="Tsubouchi T."/>
            <person name="Morono Y."/>
            <person name="Uchiyama I."/>
            <person name="Ito T."/>
            <person name="Fujiyama A."/>
            <person name="Inagaki F."/>
            <person name="Takami H."/>
        </authorList>
    </citation>
    <scope>NUCLEOTIDE SEQUENCE</scope>
    <source>
        <strain evidence="1">Expedition CK06-06</strain>
    </source>
</reference>
<dbReference type="AlphaFoldDB" id="X1QPM7"/>
<evidence type="ECO:0000313" key="1">
    <source>
        <dbReference type="EMBL" id="GAI52925.1"/>
    </source>
</evidence>
<protein>
    <submittedName>
        <fullName evidence="1">Uncharacterized protein</fullName>
    </submittedName>
</protein>
<organism evidence="1">
    <name type="scientific">marine sediment metagenome</name>
    <dbReference type="NCBI Taxonomy" id="412755"/>
    <lineage>
        <taxon>unclassified sequences</taxon>
        <taxon>metagenomes</taxon>
        <taxon>ecological metagenomes</taxon>
    </lineage>
</organism>
<proteinExistence type="predicted"/>
<accession>X1QPM7</accession>
<feature type="non-terminal residue" evidence="1">
    <location>
        <position position="30"/>
    </location>
</feature>
<dbReference type="EMBL" id="BARV01041672">
    <property type="protein sequence ID" value="GAI52925.1"/>
    <property type="molecule type" value="Genomic_DNA"/>
</dbReference>
<name>X1QPM7_9ZZZZ</name>
<gene>
    <name evidence="1" type="ORF">S06H3_62977</name>
</gene>
<sequence length="30" mass="3558">MVVLAVYLSVMVCFEVAVRYYVHEPILWVE</sequence>
<comment type="caution">
    <text evidence="1">The sequence shown here is derived from an EMBL/GenBank/DDBJ whole genome shotgun (WGS) entry which is preliminary data.</text>
</comment>